<evidence type="ECO:0000313" key="3">
    <source>
        <dbReference type="Proteomes" id="UP000279259"/>
    </source>
</evidence>
<dbReference type="EMBL" id="RSCD01000006">
    <property type="protein sequence ID" value="RSH92110.1"/>
    <property type="molecule type" value="Genomic_DNA"/>
</dbReference>
<dbReference type="Proteomes" id="UP000279259">
    <property type="component" value="Unassembled WGS sequence"/>
</dbReference>
<protein>
    <submittedName>
        <fullName evidence="2">Uncharacterized protein</fullName>
    </submittedName>
</protein>
<dbReference type="AlphaFoldDB" id="A0A427YM21"/>
<accession>A0A427YM21</accession>
<sequence length="132" mass="14074">MAPGDGRSTPDSLFSEDGDDGPIALPVALRSTPPIPGLWAFPGLLPLDVARSTLDAIAEQDLFSGGRRDQVMLFSRAGGSSLPSFLNGLINETERLLSDRLPPEVMATLFSQPLARQVILNMYPPGEGLART</sequence>
<name>A0A427YM21_9TREE</name>
<gene>
    <name evidence="2" type="ORF">EHS25_008523</name>
</gene>
<proteinExistence type="predicted"/>
<organism evidence="2 3">
    <name type="scientific">Saitozyma podzolica</name>
    <dbReference type="NCBI Taxonomy" id="1890683"/>
    <lineage>
        <taxon>Eukaryota</taxon>
        <taxon>Fungi</taxon>
        <taxon>Dikarya</taxon>
        <taxon>Basidiomycota</taxon>
        <taxon>Agaricomycotina</taxon>
        <taxon>Tremellomycetes</taxon>
        <taxon>Tremellales</taxon>
        <taxon>Trimorphomycetaceae</taxon>
        <taxon>Saitozyma</taxon>
    </lineage>
</organism>
<reference evidence="2 3" key="1">
    <citation type="submission" date="2018-11" db="EMBL/GenBank/DDBJ databases">
        <title>Genome sequence of Saitozyma podzolica DSM 27192.</title>
        <authorList>
            <person name="Aliyu H."/>
            <person name="Gorte O."/>
            <person name="Ochsenreither K."/>
        </authorList>
    </citation>
    <scope>NUCLEOTIDE SEQUENCE [LARGE SCALE GENOMIC DNA]</scope>
    <source>
        <strain evidence="2 3">DSM 27192</strain>
    </source>
</reference>
<comment type="caution">
    <text evidence="2">The sequence shown here is derived from an EMBL/GenBank/DDBJ whole genome shotgun (WGS) entry which is preliminary data.</text>
</comment>
<evidence type="ECO:0000256" key="1">
    <source>
        <dbReference type="SAM" id="MobiDB-lite"/>
    </source>
</evidence>
<evidence type="ECO:0000313" key="2">
    <source>
        <dbReference type="EMBL" id="RSH92110.1"/>
    </source>
</evidence>
<keyword evidence="3" id="KW-1185">Reference proteome</keyword>
<feature type="region of interest" description="Disordered" evidence="1">
    <location>
        <begin position="1"/>
        <end position="27"/>
    </location>
</feature>
<dbReference type="OrthoDB" id="412814at2759"/>